<keyword evidence="1" id="KW-1133">Transmembrane helix</keyword>
<accession>A0A0J8GBW3</accession>
<dbReference type="OrthoDB" id="10009661at2"/>
<sequence>MKRVIGYIILGIVLLGLIFTGVHFYKINQFKANSIKKYPYQYDGKFVYTMSFFSDTKEEGESYIFTKANKIEQVKMKNEHTISYKEKRGKSILETTLDDKIGTQLELYLFIVKNNKASDVKMDFSMEGIRVTSNQISNLNFSLVSNKRINELTVNPPKNPKYDYFQVDTDEKTIIFKLTGKRDKQNYAKWNIFTEDGTLIKKVTAY</sequence>
<reference evidence="2 3" key="1">
    <citation type="journal article" date="2015" name="Genome Biol. Evol.">
        <title>Comparative Genomics of Listeria Sensu Lato: Genus-Wide Differences in Evolutionary Dynamics and the Progressive Gain of Complex, Potentially Pathogenicity-Related Traits through Lateral Gene Transfer.</title>
        <authorList>
            <person name="Chiara M."/>
            <person name="Caruso M."/>
            <person name="D'Erchia A.M."/>
            <person name="Manzari C."/>
            <person name="Fraccalvieri R."/>
            <person name="Goffredo E."/>
            <person name="Latorre L."/>
            <person name="Miccolupo A."/>
            <person name="Padalino I."/>
            <person name="Santagada G."/>
            <person name="Chiocco D."/>
            <person name="Pesole G."/>
            <person name="Horner D.S."/>
            <person name="Parisi A."/>
        </authorList>
    </citation>
    <scope>NUCLEOTIDE SEQUENCE [LARGE SCALE GENOMIC DNA]</scope>
    <source>
        <strain evidence="2 3">1991</strain>
    </source>
</reference>
<keyword evidence="1" id="KW-0812">Transmembrane</keyword>
<dbReference type="AlphaFoldDB" id="A0A0J8GBW3"/>
<evidence type="ECO:0000256" key="1">
    <source>
        <dbReference type="SAM" id="Phobius"/>
    </source>
</evidence>
<evidence type="ECO:0000313" key="2">
    <source>
        <dbReference type="EMBL" id="KMT60090.1"/>
    </source>
</evidence>
<keyword evidence="3" id="KW-1185">Reference proteome</keyword>
<organism evidence="2 3">
    <name type="scientific">Listeria fleischmannii 1991</name>
    <dbReference type="NCBI Taxonomy" id="1430899"/>
    <lineage>
        <taxon>Bacteria</taxon>
        <taxon>Bacillati</taxon>
        <taxon>Bacillota</taxon>
        <taxon>Bacilli</taxon>
        <taxon>Bacillales</taxon>
        <taxon>Listeriaceae</taxon>
        <taxon>Listeria</taxon>
    </lineage>
</organism>
<dbReference type="RefSeq" id="WP_059139981.1">
    <property type="nucleotide sequence ID" value="NZ_KQ130613.1"/>
</dbReference>
<dbReference type="Proteomes" id="UP000052258">
    <property type="component" value="Unassembled WGS sequence"/>
</dbReference>
<keyword evidence="1" id="KW-0472">Membrane</keyword>
<dbReference type="EMBL" id="AZHO01000011">
    <property type="protein sequence ID" value="KMT60090.1"/>
    <property type="molecule type" value="Genomic_DNA"/>
</dbReference>
<proteinExistence type="predicted"/>
<protein>
    <submittedName>
        <fullName evidence="2">Uncharacterized protein</fullName>
    </submittedName>
</protein>
<name>A0A0J8GBW3_9LIST</name>
<dbReference type="PATRIC" id="fig|1430899.3.peg.1047"/>
<comment type="caution">
    <text evidence="2">The sequence shown here is derived from an EMBL/GenBank/DDBJ whole genome shotgun (WGS) entry which is preliminary data.</text>
</comment>
<evidence type="ECO:0000313" key="3">
    <source>
        <dbReference type="Proteomes" id="UP000052258"/>
    </source>
</evidence>
<feature type="transmembrane region" description="Helical" evidence="1">
    <location>
        <begin position="7"/>
        <end position="25"/>
    </location>
</feature>
<gene>
    <name evidence="2" type="ORF">X560_1016</name>
</gene>